<evidence type="ECO:0000313" key="1">
    <source>
        <dbReference type="EMBL" id="SHH75717.1"/>
    </source>
</evidence>
<dbReference type="EMBL" id="LT670817">
    <property type="protein sequence ID" value="SHH75717.1"/>
    <property type="molecule type" value="Genomic_DNA"/>
</dbReference>
<name>A0A1M5VKH1_9BRAD</name>
<sequence>MNLAFSVRATSENCKESTAEANQAQYRRWVNRVVMTARPLLAVYRVAITGHSQRVWAFPEWGRADMHARFETRETGQGGLSGDCSLEMSLFFQAGDASGLPFSTT</sequence>
<dbReference type="Proteomes" id="UP000189796">
    <property type="component" value="Chromosome I"/>
</dbReference>
<proteinExistence type="predicted"/>
<gene>
    <name evidence="1" type="ORF">SAMN05443248_6022</name>
</gene>
<reference evidence="1 2" key="1">
    <citation type="submission" date="2016-11" db="EMBL/GenBank/DDBJ databases">
        <authorList>
            <person name="Jaros S."/>
            <person name="Januszkiewicz K."/>
            <person name="Wedrychowicz H."/>
        </authorList>
    </citation>
    <scope>NUCLEOTIDE SEQUENCE [LARGE SCALE GENOMIC DNA]</scope>
    <source>
        <strain evidence="1 2">GAS138</strain>
    </source>
</reference>
<accession>A0A1M5VKH1</accession>
<dbReference type="AlphaFoldDB" id="A0A1M5VKH1"/>
<protein>
    <submittedName>
        <fullName evidence="1">Uncharacterized protein</fullName>
    </submittedName>
</protein>
<evidence type="ECO:0000313" key="2">
    <source>
        <dbReference type="Proteomes" id="UP000189796"/>
    </source>
</evidence>
<organism evidence="1 2">
    <name type="scientific">Bradyrhizobium erythrophlei</name>
    <dbReference type="NCBI Taxonomy" id="1437360"/>
    <lineage>
        <taxon>Bacteria</taxon>
        <taxon>Pseudomonadati</taxon>
        <taxon>Pseudomonadota</taxon>
        <taxon>Alphaproteobacteria</taxon>
        <taxon>Hyphomicrobiales</taxon>
        <taxon>Nitrobacteraceae</taxon>
        <taxon>Bradyrhizobium</taxon>
    </lineage>
</organism>